<sequence length="181" mass="19805">MTNAFHVKLSNISEKMRLIKPVLMMAEELFQAKDRDMCLQKSFCLLESSMDTDMNPFKHVSRYLTNSHHDTEPEAFQEIVSLVQQYPSVKNAINSVIYGRGMNGTDSCRKQYGSCTVDDEKLIAAFQSFGDKKLLNSLIHGKSSRNAGCNAVGATCRAAGVGCGICAIFTFGACGLACALK</sequence>
<protein>
    <recommendedName>
        <fullName evidence="4">Mytilin-1</fullName>
    </recommendedName>
</protein>
<comment type="caution">
    <text evidence="2">The sequence shown here is derived from an EMBL/GenBank/DDBJ whole genome shotgun (WGS) entry which is preliminary data.</text>
</comment>
<feature type="transmembrane region" description="Helical" evidence="1">
    <location>
        <begin position="158"/>
        <end position="180"/>
    </location>
</feature>
<keyword evidence="1" id="KW-1133">Transmembrane helix</keyword>
<keyword evidence="1" id="KW-0472">Membrane</keyword>
<keyword evidence="1" id="KW-0812">Transmembrane</keyword>
<name>A0A8S3RF27_MYTED</name>
<evidence type="ECO:0008006" key="4">
    <source>
        <dbReference type="Google" id="ProtNLM"/>
    </source>
</evidence>
<keyword evidence="3" id="KW-1185">Reference proteome</keyword>
<evidence type="ECO:0000313" key="3">
    <source>
        <dbReference type="Proteomes" id="UP000683360"/>
    </source>
</evidence>
<reference evidence="2" key="1">
    <citation type="submission" date="2021-03" db="EMBL/GenBank/DDBJ databases">
        <authorList>
            <person name="Bekaert M."/>
        </authorList>
    </citation>
    <scope>NUCLEOTIDE SEQUENCE</scope>
</reference>
<proteinExistence type="predicted"/>
<dbReference type="EMBL" id="CAJPWZ010001060">
    <property type="protein sequence ID" value="CAG2206726.1"/>
    <property type="molecule type" value="Genomic_DNA"/>
</dbReference>
<organism evidence="2 3">
    <name type="scientific">Mytilus edulis</name>
    <name type="common">Blue mussel</name>
    <dbReference type="NCBI Taxonomy" id="6550"/>
    <lineage>
        <taxon>Eukaryota</taxon>
        <taxon>Metazoa</taxon>
        <taxon>Spiralia</taxon>
        <taxon>Lophotrochozoa</taxon>
        <taxon>Mollusca</taxon>
        <taxon>Bivalvia</taxon>
        <taxon>Autobranchia</taxon>
        <taxon>Pteriomorphia</taxon>
        <taxon>Mytilida</taxon>
        <taxon>Mytiloidea</taxon>
        <taxon>Mytilidae</taxon>
        <taxon>Mytilinae</taxon>
        <taxon>Mytilus</taxon>
    </lineage>
</organism>
<evidence type="ECO:0000256" key="1">
    <source>
        <dbReference type="SAM" id="Phobius"/>
    </source>
</evidence>
<dbReference type="Proteomes" id="UP000683360">
    <property type="component" value="Unassembled WGS sequence"/>
</dbReference>
<dbReference type="OrthoDB" id="10450095at2759"/>
<gene>
    <name evidence="2" type="ORF">MEDL_21056</name>
</gene>
<evidence type="ECO:0000313" key="2">
    <source>
        <dbReference type="EMBL" id="CAG2206726.1"/>
    </source>
</evidence>
<dbReference type="AlphaFoldDB" id="A0A8S3RF27"/>
<accession>A0A8S3RF27</accession>